<dbReference type="EnsemblMetazoa" id="ISCW015046-RA">
    <property type="protein sequence ID" value="ISCW015046-PA"/>
    <property type="gene ID" value="ISCW015046"/>
</dbReference>
<dbReference type="PaxDb" id="6945-B7QJP7"/>
<dbReference type="HOGENOM" id="CLU_822036_0_0_1"/>
<keyword evidence="1" id="KW-0175">Coiled coil</keyword>
<evidence type="ECO:0000256" key="1">
    <source>
        <dbReference type="SAM" id="Coils"/>
    </source>
</evidence>
<feature type="compositionally biased region" description="Polar residues" evidence="2">
    <location>
        <begin position="161"/>
        <end position="174"/>
    </location>
</feature>
<dbReference type="VEuPathDB" id="VectorBase:ISCW015046"/>
<dbReference type="Proteomes" id="UP000001555">
    <property type="component" value="Unassembled WGS sequence"/>
</dbReference>
<evidence type="ECO:0000313" key="4">
    <source>
        <dbReference type="EnsemblMetazoa" id="ISCW015046-PA"/>
    </source>
</evidence>
<dbReference type="VEuPathDB" id="VectorBase:ISCP_025987"/>
<reference evidence="4" key="2">
    <citation type="submission" date="2020-05" db="UniProtKB">
        <authorList>
            <consortium name="EnsemblMetazoa"/>
        </authorList>
    </citation>
    <scope>IDENTIFICATION</scope>
    <source>
        <strain evidence="4">wikel</strain>
    </source>
</reference>
<name>B7QJP7_IXOSC</name>
<accession>B7QJP7</accession>
<dbReference type="InParanoid" id="B7QJP7"/>
<feature type="region of interest" description="Disordered" evidence="2">
    <location>
        <begin position="1"/>
        <end position="84"/>
    </location>
</feature>
<gene>
    <name evidence="3" type="ORF">IscW_ISCW015046</name>
</gene>
<feature type="compositionally biased region" description="Basic and acidic residues" evidence="2">
    <location>
        <begin position="203"/>
        <end position="218"/>
    </location>
</feature>
<dbReference type="EMBL" id="DS953456">
    <property type="protein sequence ID" value="EEC19069.1"/>
    <property type="molecule type" value="Genomic_DNA"/>
</dbReference>
<dbReference type="VEuPathDB" id="VectorBase:ISCI015046"/>
<keyword evidence="5" id="KW-1185">Reference proteome</keyword>
<feature type="coiled-coil region" evidence="1">
    <location>
        <begin position="108"/>
        <end position="135"/>
    </location>
</feature>
<reference evidence="3 5" key="1">
    <citation type="submission" date="2008-03" db="EMBL/GenBank/DDBJ databases">
        <title>Annotation of Ixodes scapularis.</title>
        <authorList>
            <consortium name="Ixodes scapularis Genome Project Consortium"/>
            <person name="Caler E."/>
            <person name="Hannick L.I."/>
            <person name="Bidwell S."/>
            <person name="Joardar V."/>
            <person name="Thiagarajan M."/>
            <person name="Amedeo P."/>
            <person name="Galinsky K.J."/>
            <person name="Schobel S."/>
            <person name="Inman J."/>
            <person name="Hostetler J."/>
            <person name="Miller J."/>
            <person name="Hammond M."/>
            <person name="Megy K."/>
            <person name="Lawson D."/>
            <person name="Kodira C."/>
            <person name="Sutton G."/>
            <person name="Meyer J."/>
            <person name="Hill C.A."/>
            <person name="Birren B."/>
            <person name="Nene V."/>
            <person name="Collins F."/>
            <person name="Alarcon-Chaidez F."/>
            <person name="Wikel S."/>
            <person name="Strausberg R."/>
        </authorList>
    </citation>
    <scope>NUCLEOTIDE SEQUENCE [LARGE SCALE GENOMIC DNA]</scope>
    <source>
        <strain evidence="5">Wikel</strain>
        <strain evidence="3">Wikel colony</strain>
    </source>
</reference>
<feature type="compositionally biased region" description="Basic and acidic residues" evidence="2">
    <location>
        <begin position="179"/>
        <end position="195"/>
    </location>
</feature>
<dbReference type="OrthoDB" id="10548039at2759"/>
<dbReference type="AlphaFoldDB" id="B7QJP7"/>
<protein>
    <submittedName>
        <fullName evidence="3 4">Uncharacterized protein</fullName>
    </submittedName>
</protein>
<feature type="compositionally biased region" description="Basic and acidic residues" evidence="2">
    <location>
        <begin position="53"/>
        <end position="77"/>
    </location>
</feature>
<dbReference type="EMBL" id="ABJB010268390">
    <property type="status" value="NOT_ANNOTATED_CDS"/>
    <property type="molecule type" value="Genomic_DNA"/>
</dbReference>
<feature type="compositionally biased region" description="Basic and acidic residues" evidence="2">
    <location>
        <begin position="1"/>
        <end position="16"/>
    </location>
</feature>
<sequence>MTQEGEGRIQETDRVKQKGLMAPPTDQRNPQVGNGTPKGVDEDSEATVQNGEEAIRVENEGTTDTEKVTSVDTDRRTTLGQGQQERFEGVHAQLAELVRQSEADRTVISLLAQRIESLENERQIEAARYTRLERRMEMQVKEPTGIEEEDTVPEAKGESVVPTTAGQEQSQDNMISPGRQEDKATSPGCKGRDGVELVGSWNKGDRERKAKDSQEHSAESSNNGEQRSAGVPVHLTEPRRTRVPTQPTEQKRAGSTPMRPPKGVKREVIVAGDGNVGRFASALVQEVGVKDSVEFLYQRAATVDQAHEAIREYEGQARKLPRKYVLHLGLNEVLQLKT</sequence>
<feature type="region of interest" description="Disordered" evidence="2">
    <location>
        <begin position="139"/>
        <end position="262"/>
    </location>
</feature>
<evidence type="ECO:0000256" key="2">
    <source>
        <dbReference type="SAM" id="MobiDB-lite"/>
    </source>
</evidence>
<evidence type="ECO:0000313" key="3">
    <source>
        <dbReference type="EMBL" id="EEC19069.1"/>
    </source>
</evidence>
<evidence type="ECO:0000313" key="5">
    <source>
        <dbReference type="Proteomes" id="UP000001555"/>
    </source>
</evidence>
<organism>
    <name type="scientific">Ixodes scapularis</name>
    <name type="common">Black-legged tick</name>
    <name type="synonym">Deer tick</name>
    <dbReference type="NCBI Taxonomy" id="6945"/>
    <lineage>
        <taxon>Eukaryota</taxon>
        <taxon>Metazoa</taxon>
        <taxon>Ecdysozoa</taxon>
        <taxon>Arthropoda</taxon>
        <taxon>Chelicerata</taxon>
        <taxon>Arachnida</taxon>
        <taxon>Acari</taxon>
        <taxon>Parasitiformes</taxon>
        <taxon>Ixodida</taxon>
        <taxon>Ixodoidea</taxon>
        <taxon>Ixodidae</taxon>
        <taxon>Ixodinae</taxon>
        <taxon>Ixodes</taxon>
    </lineage>
</organism>
<proteinExistence type="predicted"/>